<name>A0A289YV02_9CAUD</name>
<evidence type="ECO:0000313" key="1">
    <source>
        <dbReference type="EMBL" id="ATA65357.1"/>
    </source>
</evidence>
<dbReference type="InterPro" id="IPR024413">
    <property type="entry name" value="Phage_phiKZ_Orf92_int-head"/>
</dbReference>
<reference evidence="2" key="1">
    <citation type="submission" date="2017-06" db="EMBL/GenBank/DDBJ databases">
        <authorList>
            <person name="Zhao X."/>
        </authorList>
    </citation>
    <scope>NUCLEOTIDE SEQUENCE [LARGE SCALE GENOMIC DNA]</scope>
</reference>
<accession>A0A289YV02</accession>
<keyword evidence="2" id="KW-1185">Reference proteome</keyword>
<protein>
    <submittedName>
        <fullName evidence="1">Uncharacterized protein</fullName>
    </submittedName>
</protein>
<organism evidence="1 2">
    <name type="scientific">Serratia phage vB_SmaM_ 2050HW</name>
    <dbReference type="NCBI Taxonomy" id="2024252"/>
    <lineage>
        <taxon>Viruses</taxon>
        <taxon>Duplodnaviria</taxon>
        <taxon>Heunggongvirae</taxon>
        <taxon>Uroviricota</taxon>
        <taxon>Caudoviricetes</taxon>
        <taxon>Chimalliviridae</taxon>
        <taxon>Moabitevirus</taxon>
        <taxon>Moabitevirus mv2050HW</taxon>
    </lineage>
</organism>
<dbReference type="Pfam" id="PF12699">
    <property type="entry name" value="phiKZ_IP"/>
    <property type="match status" value="1"/>
</dbReference>
<sequence length="400" mass="44985">MIDKIASDADNLNEMRIALESFGETIPEDAKEIANLYLGNPTGTEVSVESVKDKAKELIKRLIKWLQEMYAKAKDWMRQYNPSILKLKHRLEKAKTAVSEGEFRHGEVKFRSANRLAVDGTLGDGIAFRLNQAVDMINSFYIDSRKDSVATVKKLIAMAEDFITEHPGHSEGLRDDTVEFRKEMIETLKPLANRIENTFKGYRQSNEVVRRLGLPSSFNVKFDDAHMVSSELMPGNYAIFTLMVNHTPIIRFNDEGVTETQAIGRLSDALKYLYPHLAHVADQGKDIRAAEALDKKGAEDVLKEVEKIIQIKESFSKFPAAELIRDVTRMAEKALKSDYYVYEAINISRGLIALINFDSGKVMSYLTSLANAALDYVNASLGQVTEEEVVPNYPALTHKA</sequence>
<gene>
    <name evidence="1" type="ORF">2050HW_00022</name>
</gene>
<proteinExistence type="predicted"/>
<evidence type="ECO:0000313" key="2">
    <source>
        <dbReference type="Proteomes" id="UP000223363"/>
    </source>
</evidence>
<dbReference type="EMBL" id="MF285618">
    <property type="protein sequence ID" value="ATA65357.1"/>
    <property type="molecule type" value="Genomic_DNA"/>
</dbReference>
<dbReference type="Proteomes" id="UP000223363">
    <property type="component" value="Segment"/>
</dbReference>